<evidence type="ECO:0000313" key="4">
    <source>
        <dbReference type="Proteomes" id="UP000620327"/>
    </source>
</evidence>
<reference evidence="3" key="1">
    <citation type="submission" date="2020-08" db="EMBL/GenBank/DDBJ databases">
        <title>Genome public.</title>
        <authorList>
            <person name="Liu C."/>
            <person name="Sun Q."/>
        </authorList>
    </citation>
    <scope>NUCLEOTIDE SEQUENCE</scope>
    <source>
        <strain evidence="3">BX15</strain>
    </source>
</reference>
<dbReference type="InterPro" id="IPR041682">
    <property type="entry name" value="AAA_14"/>
</dbReference>
<organism evidence="3 4">
    <name type="scientific">Dysosmobacter segnis</name>
    <dbReference type="NCBI Taxonomy" id="2763042"/>
    <lineage>
        <taxon>Bacteria</taxon>
        <taxon>Bacillati</taxon>
        <taxon>Bacillota</taxon>
        <taxon>Clostridia</taxon>
        <taxon>Eubacteriales</taxon>
        <taxon>Oscillospiraceae</taxon>
        <taxon>Dysosmobacter</taxon>
    </lineage>
</organism>
<sequence>MYYERSIAPVIQKINETFPVLIVTGPRQVGKTTLLTHLAGRERKIVSLDNPTIRAFAKSDPELFLQRYAPPVLIDEVQYAPELFDYIKVYVDREKQCGDFWLTGSQTFRMMKRVTESLAGRAGIVRMEGLSNSEINGNHFPAFTVDIPALMDRMTAAPQMSISEIFTRIYKGSMPRLYENEQVDRAQYYESYLETYISRDIKDLSQVGDETTFLNFMAVVAARTATNVNYEALASEVGVSAPTAKQWLSILVSSGIVALIQPYSNNALKRVIKAPRMYFLDTGLCAHLTRWTSAETLERGAMDGAFFETWVVSEIYKSYLNQGKSQPPLYFYRDSNKKEIDLIIYQDGVVSPIEIKKNSAPKDATKNFSVLNPIEKEPDADSISAGAAHLKTKIGIGAVICMPPDLIPVDQKNWYVPAWLI</sequence>
<dbReference type="Proteomes" id="UP000620327">
    <property type="component" value="Unassembled WGS sequence"/>
</dbReference>
<feature type="domain" description="DUF4143" evidence="2">
    <location>
        <begin position="199"/>
        <end position="357"/>
    </location>
</feature>
<name>A0A923MIC8_9FIRM</name>
<dbReference type="PANTHER" id="PTHR43566:SF2">
    <property type="entry name" value="DUF4143 DOMAIN-CONTAINING PROTEIN"/>
    <property type="match status" value="1"/>
</dbReference>
<gene>
    <name evidence="3" type="ORF">H8Z83_13225</name>
</gene>
<protein>
    <submittedName>
        <fullName evidence="3">ATP-binding protein</fullName>
    </submittedName>
</protein>
<evidence type="ECO:0000259" key="2">
    <source>
        <dbReference type="Pfam" id="PF13635"/>
    </source>
</evidence>
<dbReference type="InterPro" id="IPR025420">
    <property type="entry name" value="DUF4143"/>
</dbReference>
<keyword evidence="3" id="KW-0067">ATP-binding</keyword>
<comment type="caution">
    <text evidence="3">The sequence shown here is derived from an EMBL/GenBank/DDBJ whole genome shotgun (WGS) entry which is preliminary data.</text>
</comment>
<evidence type="ECO:0000313" key="3">
    <source>
        <dbReference type="EMBL" id="MBC5771267.1"/>
    </source>
</evidence>
<dbReference type="SUPFAM" id="SSF52540">
    <property type="entry name" value="P-loop containing nucleoside triphosphate hydrolases"/>
    <property type="match status" value="1"/>
</dbReference>
<dbReference type="Pfam" id="PF13173">
    <property type="entry name" value="AAA_14"/>
    <property type="match status" value="1"/>
</dbReference>
<dbReference type="GO" id="GO:0005524">
    <property type="term" value="F:ATP binding"/>
    <property type="evidence" value="ECO:0007669"/>
    <property type="project" value="UniProtKB-KW"/>
</dbReference>
<dbReference type="PANTHER" id="PTHR43566">
    <property type="entry name" value="CONSERVED PROTEIN"/>
    <property type="match status" value="1"/>
</dbReference>
<feature type="domain" description="AAA" evidence="1">
    <location>
        <begin position="19"/>
        <end position="135"/>
    </location>
</feature>
<dbReference type="EMBL" id="JACOQI010000014">
    <property type="protein sequence ID" value="MBC5771267.1"/>
    <property type="molecule type" value="Genomic_DNA"/>
</dbReference>
<keyword evidence="3" id="KW-0547">Nucleotide-binding</keyword>
<accession>A0A923MIC8</accession>
<dbReference type="AlphaFoldDB" id="A0A923MIC8"/>
<keyword evidence="4" id="KW-1185">Reference proteome</keyword>
<dbReference type="InterPro" id="IPR027417">
    <property type="entry name" value="P-loop_NTPase"/>
</dbReference>
<dbReference type="Pfam" id="PF13635">
    <property type="entry name" value="DUF4143"/>
    <property type="match status" value="1"/>
</dbReference>
<evidence type="ECO:0000259" key="1">
    <source>
        <dbReference type="Pfam" id="PF13173"/>
    </source>
</evidence>
<proteinExistence type="predicted"/>